<evidence type="ECO:0000256" key="1">
    <source>
        <dbReference type="ARBA" id="ARBA00004141"/>
    </source>
</evidence>
<dbReference type="Gene3D" id="1.20.1250.20">
    <property type="entry name" value="MFS general substrate transporter like domains"/>
    <property type="match status" value="2"/>
</dbReference>
<feature type="transmembrane region" description="Helical" evidence="7">
    <location>
        <begin position="121"/>
        <end position="144"/>
    </location>
</feature>
<keyword evidence="9" id="KW-1185">Reference proteome</keyword>
<dbReference type="GO" id="GO:0022857">
    <property type="term" value="F:transmembrane transporter activity"/>
    <property type="evidence" value="ECO:0007669"/>
    <property type="project" value="InterPro"/>
</dbReference>
<name>A0A8I6S7A1_CIMLE</name>
<keyword evidence="6 7" id="KW-0472">Membrane</keyword>
<dbReference type="GeneID" id="106670990"/>
<dbReference type="KEGG" id="clec:106670990"/>
<evidence type="ECO:0000256" key="5">
    <source>
        <dbReference type="ARBA" id="ARBA00022989"/>
    </source>
</evidence>
<keyword evidence="3 7" id="KW-0812">Transmembrane</keyword>
<evidence type="ECO:0000313" key="8">
    <source>
        <dbReference type="EnsemblMetazoa" id="XP_014257200.1"/>
    </source>
</evidence>
<feature type="transmembrane region" description="Helical" evidence="7">
    <location>
        <begin position="642"/>
        <end position="661"/>
    </location>
</feature>
<keyword evidence="4" id="KW-0813">Transport</keyword>
<dbReference type="EnsemblMetazoa" id="XM_014401714.1">
    <property type="protein sequence ID" value="XP_014257200.1"/>
    <property type="gene ID" value="LOC106670990"/>
</dbReference>
<feature type="transmembrane region" description="Helical" evidence="7">
    <location>
        <begin position="89"/>
        <end position="109"/>
    </location>
</feature>
<dbReference type="PANTHER" id="PTHR11654">
    <property type="entry name" value="OLIGOPEPTIDE TRANSPORTER-RELATED"/>
    <property type="match status" value="1"/>
</dbReference>
<evidence type="ECO:0000256" key="7">
    <source>
        <dbReference type="SAM" id="Phobius"/>
    </source>
</evidence>
<protein>
    <submittedName>
        <fullName evidence="8">Uncharacterized protein</fullName>
    </submittedName>
</protein>
<feature type="transmembrane region" description="Helical" evidence="7">
    <location>
        <begin position="195"/>
        <end position="215"/>
    </location>
</feature>
<organism evidence="8 9">
    <name type="scientific">Cimex lectularius</name>
    <name type="common">Bed bug</name>
    <name type="synonym">Acanthia lectularia</name>
    <dbReference type="NCBI Taxonomy" id="79782"/>
    <lineage>
        <taxon>Eukaryota</taxon>
        <taxon>Metazoa</taxon>
        <taxon>Ecdysozoa</taxon>
        <taxon>Arthropoda</taxon>
        <taxon>Hexapoda</taxon>
        <taxon>Insecta</taxon>
        <taxon>Pterygota</taxon>
        <taxon>Neoptera</taxon>
        <taxon>Paraneoptera</taxon>
        <taxon>Hemiptera</taxon>
        <taxon>Heteroptera</taxon>
        <taxon>Panheteroptera</taxon>
        <taxon>Cimicomorpha</taxon>
        <taxon>Cimicidae</taxon>
        <taxon>Cimex</taxon>
    </lineage>
</organism>
<reference evidence="8" key="1">
    <citation type="submission" date="2022-01" db="UniProtKB">
        <authorList>
            <consortium name="EnsemblMetazoa"/>
        </authorList>
    </citation>
    <scope>IDENTIFICATION</scope>
</reference>
<dbReference type="Proteomes" id="UP000494040">
    <property type="component" value="Unassembled WGS sequence"/>
</dbReference>
<evidence type="ECO:0000313" key="9">
    <source>
        <dbReference type="Proteomes" id="UP000494040"/>
    </source>
</evidence>
<dbReference type="Pfam" id="PF00854">
    <property type="entry name" value="PTR2"/>
    <property type="match status" value="1"/>
</dbReference>
<keyword evidence="5 7" id="KW-1133">Transmembrane helix</keyword>
<dbReference type="InterPro" id="IPR036259">
    <property type="entry name" value="MFS_trans_sf"/>
</dbReference>
<keyword evidence="4" id="KW-0653">Protein transport</keyword>
<feature type="transmembrane region" description="Helical" evidence="7">
    <location>
        <begin position="580"/>
        <end position="605"/>
    </location>
</feature>
<proteinExistence type="inferred from homology"/>
<evidence type="ECO:0000256" key="3">
    <source>
        <dbReference type="ARBA" id="ARBA00022692"/>
    </source>
</evidence>
<sequence>MHSNGRKIQFFSKLTSNFKWPKTAVILSIMSGPLVGSYTSFLASRPLFITEQLKFTENLGMFFFHIPEGLKLVGSMIAAVLADSYFGKFVPISISYVLQCILVWPIYVLSTYPFPLKLQRIFYLSAIVMEICCSFGATLQVPFLSEQFKMPHQESALQRYYVYDYIYLNMCTILFTTSIIELVNCVHCFGSKCYLIIVGFCYFFAICYAFVFVIMKKWYRIIRPTRNPVSHCLNCLCYAIKQRIKGPKQPNAKHLLDYAQGKYNRKTIGEIKRIFTIISVIVIYCVYSMLYHQLDSKWVYQANHLNRYIGNWAIKPEQIEVLNPLMVVVMAPILEHEVFPTAAKFNLLTTSLQKMGMSYFLTSVAFFAAGILQYAIDYNMAYGATSEGFGQVRLINMHPYTISVEFRHKIFSLKSMAMHLVPDIPVKNHTTAALRSTSFSNRSMYISENIEVMEKKSITYLLQDNSVVQIEPPLEISLNNTRNPVVVLVCSITCESSITIKQEGSDDQNIDPPGKGESRIVELNSDNEFSIFYDNRSFTTQTKFVDFSAIYTFVICPGVANEKMIMRFTLYDPYKIHVFWILPQYFLLSVAEVTQYVGMNIFIYTQSPLTLRSVMRALLTVSHSVAHLTIGALSLMDISTSIWFFSLASFLLLATGIHIWFAKKYQYHIPLD</sequence>
<keyword evidence="4" id="KW-0571">Peptide transport</keyword>
<dbReference type="InterPro" id="IPR000109">
    <property type="entry name" value="POT_fam"/>
</dbReference>
<comment type="subcellular location">
    <subcellularLocation>
        <location evidence="1">Membrane</location>
        <topology evidence="1">Multi-pass membrane protein</topology>
    </subcellularLocation>
</comment>
<dbReference type="GO" id="GO:0015833">
    <property type="term" value="P:peptide transport"/>
    <property type="evidence" value="ECO:0007669"/>
    <property type="project" value="UniProtKB-KW"/>
</dbReference>
<feature type="transmembrane region" description="Helical" evidence="7">
    <location>
        <begin position="165"/>
        <end position="183"/>
    </location>
</feature>
<feature type="transmembrane region" description="Helical" evidence="7">
    <location>
        <begin position="20"/>
        <end position="41"/>
    </location>
</feature>
<feature type="transmembrane region" description="Helical" evidence="7">
    <location>
        <begin position="61"/>
        <end position="82"/>
    </location>
</feature>
<accession>A0A8I6S7A1</accession>
<dbReference type="SUPFAM" id="SSF103473">
    <property type="entry name" value="MFS general substrate transporter"/>
    <property type="match status" value="1"/>
</dbReference>
<evidence type="ECO:0000256" key="6">
    <source>
        <dbReference type="ARBA" id="ARBA00023136"/>
    </source>
</evidence>
<feature type="transmembrane region" description="Helical" evidence="7">
    <location>
        <begin position="274"/>
        <end position="294"/>
    </location>
</feature>
<dbReference type="GO" id="GO:0016020">
    <property type="term" value="C:membrane"/>
    <property type="evidence" value="ECO:0007669"/>
    <property type="project" value="UniProtKB-SubCell"/>
</dbReference>
<dbReference type="OrthoDB" id="8904098at2759"/>
<dbReference type="RefSeq" id="XP_014257200.1">
    <property type="nucleotide sequence ID" value="XM_014401714.1"/>
</dbReference>
<evidence type="ECO:0000256" key="2">
    <source>
        <dbReference type="ARBA" id="ARBA00005982"/>
    </source>
</evidence>
<feature type="transmembrane region" description="Helical" evidence="7">
    <location>
        <begin position="357"/>
        <end position="376"/>
    </location>
</feature>
<evidence type="ECO:0000256" key="4">
    <source>
        <dbReference type="ARBA" id="ARBA00022856"/>
    </source>
</evidence>
<comment type="similarity">
    <text evidence="2">Belongs to the major facilitator superfamily. Proton-dependent oligopeptide transporter (POT/PTR) (TC 2.A.17) family.</text>
</comment>
<feature type="transmembrane region" description="Helical" evidence="7">
    <location>
        <begin position="617"/>
        <end position="636"/>
    </location>
</feature>
<dbReference type="AlphaFoldDB" id="A0A8I6S7A1"/>